<proteinExistence type="inferred from homology"/>
<dbReference type="NCBIfam" id="TIGR04056">
    <property type="entry name" value="OMP_RagA_SusC"/>
    <property type="match status" value="1"/>
</dbReference>
<dbReference type="InterPro" id="IPR000531">
    <property type="entry name" value="Beta-barrel_TonB"/>
</dbReference>
<dbReference type="Pfam" id="PF00593">
    <property type="entry name" value="TonB_dep_Rec_b-barrel"/>
    <property type="match status" value="1"/>
</dbReference>
<dbReference type="InterPro" id="IPR037066">
    <property type="entry name" value="Plug_dom_sf"/>
</dbReference>
<dbReference type="PANTHER" id="PTHR30069:SF29">
    <property type="entry name" value="HEMOGLOBIN AND HEMOGLOBIN-HAPTOGLOBIN-BINDING PROTEIN 1-RELATED"/>
    <property type="match status" value="1"/>
</dbReference>
<dbReference type="Proteomes" id="UP000309016">
    <property type="component" value="Chromosome"/>
</dbReference>
<keyword evidence="4 10" id="KW-0812">Transmembrane</keyword>
<comment type="similarity">
    <text evidence="10 11">Belongs to the TonB-dependent receptor family.</text>
</comment>
<protein>
    <submittedName>
        <fullName evidence="15">SusC/RagA family TonB-linked outer membrane protein</fullName>
    </submittedName>
</protein>
<dbReference type="InterPro" id="IPR036942">
    <property type="entry name" value="Beta-barrel_TonB_sf"/>
</dbReference>
<keyword evidence="2 10" id="KW-0813">Transport</keyword>
<keyword evidence="5 12" id="KW-0732">Signal</keyword>
<sequence length="1030" mass="113773">MKSKITFLVLLALFQVSAMVGQERTVTGQVTSARDGMVLPGVNVIVKGTTVGTTTDFDGNYSLTVPTNATLVFSSLGFGTREVAVGNQQVINVELSEDLEGLDEVVVTSFGIERQTRALGYAVQEVTSEEITRTKQPNIVSALQGQAAGVQITNSGGAPGQSARIIIRGVNSLDPNADNQPLFVIDGVPIDNSTTESGGTPRGLSNRAADINPNDIESMNVLKGAAATALYGVRAANGAVIITTKKGKAGDVRINVSSSVGFEEVNQYPKFQETYGQGFAGVYDPNSFWPNWGPSMEEIRQIDPDAQFYDIWRDAMNTGVQYDNSFNISGGTENANFYASVSNLDQEGILPFSTWGRTTARLNGELKFSEKFSVAGNMSYVVSGGNRVPHDRFMERLVYNTPNKDIRDYINEDGTMNQRGGNTNPIYDARFSTFEDEVNRITGNFRFTYTPFDWMNLNYIIGTDYFHDARTSITPGPLGIEGELPLSSQGFITETRINSRDLNSNFFVTLSRDWSEKFSTVLRVGNDVFERDLERVDATGTEFVIPRFYDLSYTNQLSNSQDKRRKRLVGVYGDLSIEYDNMLFLNITARNDWTSTLPVGNNSFFYPSVNLGFVFTEAMDSPDFLTFGKLRASYAEVGKDTDPYLIGQTYTAPNVYPLGGQVGFTRFSQYGDLNLRPERTTAIEFGTDLRFFENRLGLDFTWYKSNSKDQIIPVPVSNTTGFSTFITNAGEIENRGVEFILRGTPIRTEDFRWEIALNAAYNRNEVVSIREGIEQIALGSQFGYAGSTVSSILTEGEAYGNIYGSSYRRFGADENTTHLDRDLPIVIGENGFPVRNGELLILGNATPKWIGGLRNNLTYKGWDLSFLIDFRTGVEQYNQYDMFFSAFGIAERTLERNSFRVFDGVLADGTPNTQEVWLGQGVGPDGRDYGAGFYRNTERTVSENFVQDASFVKLRNITLGYNFNDNILSSLGFINSARIAVAANNIILYTPWDGFDPESFSAGAGGNAVGFTGLGYPGVQSLFFTLNLGF</sequence>
<dbReference type="GO" id="GO:0044718">
    <property type="term" value="P:siderophore transmembrane transport"/>
    <property type="evidence" value="ECO:0007669"/>
    <property type="project" value="TreeGrafter"/>
</dbReference>
<evidence type="ECO:0000256" key="4">
    <source>
        <dbReference type="ARBA" id="ARBA00022692"/>
    </source>
</evidence>
<evidence type="ECO:0000256" key="6">
    <source>
        <dbReference type="ARBA" id="ARBA00023077"/>
    </source>
</evidence>
<reference evidence="15 16" key="1">
    <citation type="submission" date="2019-06" db="EMBL/GenBank/DDBJ databases">
        <title>Complete genome sequence of Antarcticibacterium flavum KCTC 52984T from an Antarctic marine sediment.</title>
        <authorList>
            <person name="Lee Y.M."/>
            <person name="Shin S.C."/>
        </authorList>
    </citation>
    <scope>NUCLEOTIDE SEQUENCE [LARGE SCALE GENOMIC DNA]</scope>
    <source>
        <strain evidence="15 16">KCTC 52984</strain>
    </source>
</reference>
<evidence type="ECO:0000313" key="16">
    <source>
        <dbReference type="Proteomes" id="UP000309016"/>
    </source>
</evidence>
<gene>
    <name evidence="15" type="ORF">FHG64_06835</name>
</gene>
<dbReference type="InterPro" id="IPR023997">
    <property type="entry name" value="TonB-dep_OMP_SusC/RagA_CS"/>
</dbReference>
<feature type="chain" id="PRO_5023080824" evidence="12">
    <location>
        <begin position="19"/>
        <end position="1030"/>
    </location>
</feature>
<dbReference type="GO" id="GO:0009279">
    <property type="term" value="C:cell outer membrane"/>
    <property type="evidence" value="ECO:0007669"/>
    <property type="project" value="UniProtKB-SubCell"/>
</dbReference>
<dbReference type="Pfam" id="PF13715">
    <property type="entry name" value="CarbopepD_reg_2"/>
    <property type="match status" value="1"/>
</dbReference>
<keyword evidence="16" id="KW-1185">Reference proteome</keyword>
<evidence type="ECO:0000256" key="11">
    <source>
        <dbReference type="RuleBase" id="RU003357"/>
    </source>
</evidence>
<evidence type="ECO:0000256" key="7">
    <source>
        <dbReference type="ARBA" id="ARBA00023136"/>
    </source>
</evidence>
<dbReference type="InterPro" id="IPR039426">
    <property type="entry name" value="TonB-dep_rcpt-like"/>
</dbReference>
<dbReference type="RefSeq" id="WP_139065717.1">
    <property type="nucleotide sequence ID" value="NZ_CP040812.1"/>
</dbReference>
<dbReference type="InterPro" id="IPR012910">
    <property type="entry name" value="Plug_dom"/>
</dbReference>
<feature type="domain" description="TonB-dependent receptor-like beta-barrel" evidence="13">
    <location>
        <begin position="409"/>
        <end position="985"/>
    </location>
</feature>
<evidence type="ECO:0000259" key="14">
    <source>
        <dbReference type="Pfam" id="PF07715"/>
    </source>
</evidence>
<dbReference type="InterPro" id="IPR008969">
    <property type="entry name" value="CarboxyPept-like_regulatory"/>
</dbReference>
<evidence type="ECO:0000256" key="12">
    <source>
        <dbReference type="SAM" id="SignalP"/>
    </source>
</evidence>
<dbReference type="SUPFAM" id="SSF56935">
    <property type="entry name" value="Porins"/>
    <property type="match status" value="1"/>
</dbReference>
<dbReference type="InterPro" id="IPR023996">
    <property type="entry name" value="TonB-dep_OMP_SusC/RagA"/>
</dbReference>
<dbReference type="KEGG" id="afla:FHG64_06835"/>
<dbReference type="PROSITE" id="PS52016">
    <property type="entry name" value="TONB_DEPENDENT_REC_3"/>
    <property type="match status" value="1"/>
</dbReference>
<feature type="domain" description="TonB-dependent receptor plug" evidence="14">
    <location>
        <begin position="118"/>
        <end position="239"/>
    </location>
</feature>
<dbReference type="Gene3D" id="2.40.170.20">
    <property type="entry name" value="TonB-dependent receptor, beta-barrel domain"/>
    <property type="match status" value="1"/>
</dbReference>
<feature type="signal peptide" evidence="12">
    <location>
        <begin position="1"/>
        <end position="18"/>
    </location>
</feature>
<evidence type="ECO:0000256" key="8">
    <source>
        <dbReference type="ARBA" id="ARBA00023170"/>
    </source>
</evidence>
<keyword evidence="8" id="KW-0675">Receptor</keyword>
<keyword evidence="3 10" id="KW-1134">Transmembrane beta strand</keyword>
<keyword evidence="9 10" id="KW-0998">Cell outer membrane</keyword>
<evidence type="ECO:0000256" key="9">
    <source>
        <dbReference type="ARBA" id="ARBA00023237"/>
    </source>
</evidence>
<dbReference type="PANTHER" id="PTHR30069">
    <property type="entry name" value="TONB-DEPENDENT OUTER MEMBRANE RECEPTOR"/>
    <property type="match status" value="1"/>
</dbReference>
<evidence type="ECO:0000256" key="1">
    <source>
        <dbReference type="ARBA" id="ARBA00004571"/>
    </source>
</evidence>
<keyword evidence="7 10" id="KW-0472">Membrane</keyword>
<organism evidence="15 16">
    <name type="scientific">Antarcticibacterium flavum</name>
    <dbReference type="NCBI Taxonomy" id="2058175"/>
    <lineage>
        <taxon>Bacteria</taxon>
        <taxon>Pseudomonadati</taxon>
        <taxon>Bacteroidota</taxon>
        <taxon>Flavobacteriia</taxon>
        <taxon>Flavobacteriales</taxon>
        <taxon>Flavobacteriaceae</taxon>
        <taxon>Antarcticibacterium</taxon>
    </lineage>
</organism>
<accession>A0A5B7X372</accession>
<dbReference type="SUPFAM" id="SSF49464">
    <property type="entry name" value="Carboxypeptidase regulatory domain-like"/>
    <property type="match status" value="1"/>
</dbReference>
<name>A0A5B7X372_9FLAO</name>
<evidence type="ECO:0000259" key="13">
    <source>
        <dbReference type="Pfam" id="PF00593"/>
    </source>
</evidence>
<evidence type="ECO:0000256" key="5">
    <source>
        <dbReference type="ARBA" id="ARBA00022729"/>
    </source>
</evidence>
<dbReference type="GO" id="GO:0015344">
    <property type="term" value="F:siderophore uptake transmembrane transporter activity"/>
    <property type="evidence" value="ECO:0007669"/>
    <property type="project" value="TreeGrafter"/>
</dbReference>
<dbReference type="EMBL" id="CP040812">
    <property type="protein sequence ID" value="QCY69142.1"/>
    <property type="molecule type" value="Genomic_DNA"/>
</dbReference>
<evidence type="ECO:0000313" key="15">
    <source>
        <dbReference type="EMBL" id="QCY69142.1"/>
    </source>
</evidence>
<dbReference type="Gene3D" id="2.60.40.1120">
    <property type="entry name" value="Carboxypeptidase-like, regulatory domain"/>
    <property type="match status" value="1"/>
</dbReference>
<dbReference type="Pfam" id="PF07715">
    <property type="entry name" value="Plug"/>
    <property type="match status" value="1"/>
</dbReference>
<dbReference type="Gene3D" id="2.170.130.10">
    <property type="entry name" value="TonB-dependent receptor, plug domain"/>
    <property type="match status" value="1"/>
</dbReference>
<evidence type="ECO:0000256" key="3">
    <source>
        <dbReference type="ARBA" id="ARBA00022452"/>
    </source>
</evidence>
<dbReference type="AlphaFoldDB" id="A0A5B7X372"/>
<evidence type="ECO:0000256" key="10">
    <source>
        <dbReference type="PROSITE-ProRule" id="PRU01360"/>
    </source>
</evidence>
<dbReference type="NCBIfam" id="TIGR04057">
    <property type="entry name" value="SusC_RagA_signa"/>
    <property type="match status" value="1"/>
</dbReference>
<dbReference type="OrthoDB" id="9768177at2"/>
<keyword evidence="6 11" id="KW-0798">TonB box</keyword>
<evidence type="ECO:0000256" key="2">
    <source>
        <dbReference type="ARBA" id="ARBA00022448"/>
    </source>
</evidence>
<comment type="subcellular location">
    <subcellularLocation>
        <location evidence="1 10">Cell outer membrane</location>
        <topology evidence="1 10">Multi-pass membrane protein</topology>
    </subcellularLocation>
</comment>